<dbReference type="AlphaFoldDB" id="X1B4E0"/>
<evidence type="ECO:0000256" key="1">
    <source>
        <dbReference type="ARBA" id="ARBA00004429"/>
    </source>
</evidence>
<comment type="subcellular location">
    <subcellularLocation>
        <location evidence="1">Cell inner membrane</location>
        <topology evidence="1">Multi-pass membrane protein</topology>
    </subcellularLocation>
</comment>
<dbReference type="FunFam" id="1.20.81.30:FF:000001">
    <property type="entry name" value="Type II secretion system protein F"/>
    <property type="match status" value="1"/>
</dbReference>
<keyword evidence="4" id="KW-1003">Cell membrane</keyword>
<evidence type="ECO:0000256" key="2">
    <source>
        <dbReference type="ARBA" id="ARBA00005745"/>
    </source>
</evidence>
<dbReference type="Pfam" id="PF00482">
    <property type="entry name" value="T2SSF"/>
    <property type="match status" value="1"/>
</dbReference>
<evidence type="ECO:0000256" key="9">
    <source>
        <dbReference type="SAM" id="Phobius"/>
    </source>
</evidence>
<evidence type="ECO:0000256" key="4">
    <source>
        <dbReference type="ARBA" id="ARBA00022475"/>
    </source>
</evidence>
<dbReference type="EMBL" id="BART01010701">
    <property type="protein sequence ID" value="GAG89930.1"/>
    <property type="molecule type" value="Genomic_DNA"/>
</dbReference>
<feature type="non-terminal residue" evidence="11">
    <location>
        <position position="241"/>
    </location>
</feature>
<proteinExistence type="inferred from homology"/>
<comment type="caution">
    <text evidence="11">The sequence shown here is derived from an EMBL/GenBank/DDBJ whole genome shotgun (WGS) entry which is preliminary data.</text>
</comment>
<feature type="transmembrane region" description="Helical" evidence="9">
    <location>
        <begin position="167"/>
        <end position="193"/>
    </location>
</feature>
<feature type="domain" description="Type II secretion system protein GspF" evidence="10">
    <location>
        <begin position="26"/>
        <end position="148"/>
    </location>
</feature>
<dbReference type="PANTHER" id="PTHR30012">
    <property type="entry name" value="GENERAL SECRETION PATHWAY PROTEIN"/>
    <property type="match status" value="1"/>
</dbReference>
<dbReference type="GO" id="GO:0015628">
    <property type="term" value="P:protein secretion by the type II secretion system"/>
    <property type="evidence" value="ECO:0007669"/>
    <property type="project" value="TreeGrafter"/>
</dbReference>
<dbReference type="PRINTS" id="PR00812">
    <property type="entry name" value="BCTERIALGSPF"/>
</dbReference>
<keyword evidence="3" id="KW-0813">Transport</keyword>
<gene>
    <name evidence="11" type="ORF">S01H4_23137</name>
</gene>
<dbReference type="PROSITE" id="PS00874">
    <property type="entry name" value="T2SP_F"/>
    <property type="match status" value="1"/>
</dbReference>
<dbReference type="InterPro" id="IPR001992">
    <property type="entry name" value="T2SS_GspF/T4SS_PilC_CS"/>
</dbReference>
<keyword evidence="7 9" id="KW-1133">Transmembrane helix</keyword>
<dbReference type="PANTHER" id="PTHR30012:SF0">
    <property type="entry name" value="TYPE II SECRETION SYSTEM PROTEIN F-RELATED"/>
    <property type="match status" value="1"/>
</dbReference>
<dbReference type="InterPro" id="IPR042094">
    <property type="entry name" value="T2SS_GspF_sf"/>
</dbReference>
<evidence type="ECO:0000256" key="7">
    <source>
        <dbReference type="ARBA" id="ARBA00022989"/>
    </source>
</evidence>
<dbReference type="InterPro" id="IPR018076">
    <property type="entry name" value="T2SS_GspF_dom"/>
</dbReference>
<comment type="similarity">
    <text evidence="2">Belongs to the GSP F family.</text>
</comment>
<evidence type="ECO:0000256" key="5">
    <source>
        <dbReference type="ARBA" id="ARBA00022519"/>
    </source>
</evidence>
<keyword evidence="8 9" id="KW-0472">Membrane</keyword>
<evidence type="ECO:0000256" key="3">
    <source>
        <dbReference type="ARBA" id="ARBA00022448"/>
    </source>
</evidence>
<evidence type="ECO:0000256" key="6">
    <source>
        <dbReference type="ARBA" id="ARBA00022692"/>
    </source>
</evidence>
<keyword evidence="5" id="KW-0997">Cell inner membrane</keyword>
<name>X1B4E0_9ZZZZ</name>
<dbReference type="GO" id="GO:0005886">
    <property type="term" value="C:plasma membrane"/>
    <property type="evidence" value="ECO:0007669"/>
    <property type="project" value="UniProtKB-SubCell"/>
</dbReference>
<sequence length="241" mass="26793">MQGDAGGNNKNKDNPPKRFEEIAMLTRQLATLISAGFPLVSALDALLPQTKSTRLKTVLAQVKDAIVEGQSFAQALSQYPRIFTPLFINMVRAGETSGTLEIVLERLADLTEKQQDLMNRIQTALAYPIFMCVIGTLVLFVLLTYIVPSITAIFLDMNQVLPTPTRLLIFLSNFFKSFWWVILIFVVAAGITLHRLKKTENGRFAYDKTILSLPVFGILARKLAVARFTRTLGSLLENGVS</sequence>
<dbReference type="Gene3D" id="1.20.81.30">
    <property type="entry name" value="Type II secretion system (T2SS), domain F"/>
    <property type="match status" value="1"/>
</dbReference>
<evidence type="ECO:0000256" key="8">
    <source>
        <dbReference type="ARBA" id="ARBA00023136"/>
    </source>
</evidence>
<reference evidence="11" key="1">
    <citation type="journal article" date="2014" name="Front. Microbiol.">
        <title>High frequency of phylogenetically diverse reductive dehalogenase-homologous genes in deep subseafloor sedimentary metagenomes.</title>
        <authorList>
            <person name="Kawai M."/>
            <person name="Futagami T."/>
            <person name="Toyoda A."/>
            <person name="Takaki Y."/>
            <person name="Nishi S."/>
            <person name="Hori S."/>
            <person name="Arai W."/>
            <person name="Tsubouchi T."/>
            <person name="Morono Y."/>
            <person name="Uchiyama I."/>
            <person name="Ito T."/>
            <person name="Fujiyama A."/>
            <person name="Inagaki F."/>
            <person name="Takami H."/>
        </authorList>
    </citation>
    <scope>NUCLEOTIDE SEQUENCE</scope>
    <source>
        <strain evidence="11">Expedition CK06-06</strain>
    </source>
</reference>
<organism evidence="11">
    <name type="scientific">marine sediment metagenome</name>
    <dbReference type="NCBI Taxonomy" id="412755"/>
    <lineage>
        <taxon>unclassified sequences</taxon>
        <taxon>metagenomes</taxon>
        <taxon>ecological metagenomes</taxon>
    </lineage>
</organism>
<feature type="transmembrane region" description="Helical" evidence="9">
    <location>
        <begin position="124"/>
        <end position="147"/>
    </location>
</feature>
<dbReference type="InterPro" id="IPR003004">
    <property type="entry name" value="GspF/PilC"/>
</dbReference>
<keyword evidence="6 9" id="KW-0812">Transmembrane</keyword>
<evidence type="ECO:0000313" key="11">
    <source>
        <dbReference type="EMBL" id="GAG89930.1"/>
    </source>
</evidence>
<evidence type="ECO:0000259" key="10">
    <source>
        <dbReference type="Pfam" id="PF00482"/>
    </source>
</evidence>
<protein>
    <recommendedName>
        <fullName evidence="10">Type II secretion system protein GspF domain-containing protein</fullName>
    </recommendedName>
</protein>
<accession>X1B4E0</accession>